<feature type="signal peptide" evidence="1">
    <location>
        <begin position="1"/>
        <end position="18"/>
    </location>
</feature>
<evidence type="ECO:0000313" key="3">
    <source>
        <dbReference type="Proteomes" id="UP000708208"/>
    </source>
</evidence>
<proteinExistence type="predicted"/>
<comment type="caution">
    <text evidence="2">The sequence shown here is derived from an EMBL/GenBank/DDBJ whole genome shotgun (WGS) entry which is preliminary data.</text>
</comment>
<evidence type="ECO:0000313" key="2">
    <source>
        <dbReference type="EMBL" id="CAG7834290.1"/>
    </source>
</evidence>
<dbReference type="Proteomes" id="UP000708208">
    <property type="component" value="Unassembled WGS sequence"/>
</dbReference>
<accession>A0A8J2M965</accession>
<keyword evidence="1" id="KW-0732">Signal</keyword>
<reference evidence="2" key="1">
    <citation type="submission" date="2021-06" db="EMBL/GenBank/DDBJ databases">
        <authorList>
            <person name="Hodson N. C."/>
            <person name="Mongue J. A."/>
            <person name="Jaron S. K."/>
        </authorList>
    </citation>
    <scope>NUCLEOTIDE SEQUENCE</scope>
</reference>
<dbReference type="AlphaFoldDB" id="A0A8J2M965"/>
<evidence type="ECO:0000256" key="1">
    <source>
        <dbReference type="SAM" id="SignalP"/>
    </source>
</evidence>
<sequence>MNKLVIVFVALCGMAVLGMRMHKKISWDDNEEIMERSKGALRCENGDFTGMHLIMENFLPIVLECQTHIEFSNVNKMSLCFMEKLGLVDSDGAPNVNKMDAFIENIFSDTILQDLPTFPQEVHICAEEFEMNYNGILKETQEESTTTFLACIKSTATKYHDVIQEVCQYEMKFNGDTTEH</sequence>
<dbReference type="EMBL" id="CAJVCH010570178">
    <property type="protein sequence ID" value="CAG7834290.1"/>
    <property type="molecule type" value="Genomic_DNA"/>
</dbReference>
<protein>
    <submittedName>
        <fullName evidence="2">Uncharacterized protein</fullName>
    </submittedName>
</protein>
<gene>
    <name evidence="2" type="ORF">AFUS01_LOCUS43812</name>
</gene>
<feature type="chain" id="PRO_5035181232" evidence="1">
    <location>
        <begin position="19"/>
        <end position="180"/>
    </location>
</feature>
<keyword evidence="3" id="KW-1185">Reference proteome</keyword>
<name>A0A8J2M965_9HEXA</name>
<organism evidence="2 3">
    <name type="scientific">Allacma fusca</name>
    <dbReference type="NCBI Taxonomy" id="39272"/>
    <lineage>
        <taxon>Eukaryota</taxon>
        <taxon>Metazoa</taxon>
        <taxon>Ecdysozoa</taxon>
        <taxon>Arthropoda</taxon>
        <taxon>Hexapoda</taxon>
        <taxon>Collembola</taxon>
        <taxon>Symphypleona</taxon>
        <taxon>Sminthuridae</taxon>
        <taxon>Allacma</taxon>
    </lineage>
</organism>